<organism evidence="3">
    <name type="scientific">Absidia glauca</name>
    <name type="common">Pin mould</name>
    <dbReference type="NCBI Taxonomy" id="4829"/>
    <lineage>
        <taxon>Eukaryota</taxon>
        <taxon>Fungi</taxon>
        <taxon>Fungi incertae sedis</taxon>
        <taxon>Mucoromycota</taxon>
        <taxon>Mucoromycotina</taxon>
        <taxon>Mucoromycetes</taxon>
        <taxon>Mucorales</taxon>
        <taxon>Cunninghamellaceae</taxon>
        <taxon>Absidia</taxon>
    </lineage>
</organism>
<proteinExistence type="predicted"/>
<dbReference type="InParanoid" id="A0A168QKC3"/>
<dbReference type="AlphaFoldDB" id="A0A168QKC3"/>
<keyword evidence="4" id="KW-1185">Reference proteome</keyword>
<evidence type="ECO:0000256" key="1">
    <source>
        <dbReference type="ARBA" id="ARBA00023054"/>
    </source>
</evidence>
<dbReference type="Proteomes" id="UP000078561">
    <property type="component" value="Unassembled WGS sequence"/>
</dbReference>
<dbReference type="OrthoDB" id="128924at2759"/>
<dbReference type="SUPFAM" id="SSF57997">
    <property type="entry name" value="Tropomyosin"/>
    <property type="match status" value="1"/>
</dbReference>
<dbReference type="Gene3D" id="1.20.5.340">
    <property type="match status" value="1"/>
</dbReference>
<evidence type="ECO:0000313" key="3">
    <source>
        <dbReference type="EMBL" id="SAM04937.1"/>
    </source>
</evidence>
<name>A0A168QKC3_ABSGL</name>
<protein>
    <recommendedName>
        <fullName evidence="5">Tropomyosin</fullName>
    </recommendedName>
</protein>
<dbReference type="STRING" id="4829.A0A168QKC3"/>
<sequence>MEKFKEKLASLRAEIDNANKRGDELEEKATALETQHANKDDEFTSLQERAKLLEEQLEQAEIDLKEANGNFREADLRAEQLGKKAIKLQQELKTWEKKNSDLEEKYLAAKNEMDELEGQLDGV</sequence>
<dbReference type="Pfam" id="PF00261">
    <property type="entry name" value="Tropomyosin"/>
    <property type="match status" value="1"/>
</dbReference>
<keyword evidence="1 2" id="KW-0175">Coiled coil</keyword>
<dbReference type="OMA" id="EQEIAIW"/>
<gene>
    <name evidence="3" type="primary">ABSGL_10803.1 scaffold 12033</name>
</gene>
<dbReference type="InterPro" id="IPR000533">
    <property type="entry name" value="Tropomyosin"/>
</dbReference>
<evidence type="ECO:0008006" key="5">
    <source>
        <dbReference type="Google" id="ProtNLM"/>
    </source>
</evidence>
<accession>A0A168QKC3</accession>
<dbReference type="EMBL" id="LT554417">
    <property type="protein sequence ID" value="SAM04937.1"/>
    <property type="molecule type" value="Genomic_DNA"/>
</dbReference>
<feature type="coiled-coil region" evidence="2">
    <location>
        <begin position="1"/>
        <end position="119"/>
    </location>
</feature>
<evidence type="ECO:0000256" key="2">
    <source>
        <dbReference type="SAM" id="Coils"/>
    </source>
</evidence>
<evidence type="ECO:0000313" key="4">
    <source>
        <dbReference type="Proteomes" id="UP000078561"/>
    </source>
</evidence>
<reference evidence="3" key="1">
    <citation type="submission" date="2016-04" db="EMBL/GenBank/DDBJ databases">
        <authorList>
            <person name="Evans L.H."/>
            <person name="Alamgir A."/>
            <person name="Owens N."/>
            <person name="Weber N.D."/>
            <person name="Virtaneva K."/>
            <person name="Barbian K."/>
            <person name="Babar A."/>
            <person name="Rosenke K."/>
        </authorList>
    </citation>
    <scope>NUCLEOTIDE SEQUENCE [LARGE SCALE GENOMIC DNA]</scope>
    <source>
        <strain evidence="3">CBS 101.48</strain>
    </source>
</reference>